<organism evidence="4 5">
    <name type="scientific">Frateuria aurantia (strain ATCC 33424 / DSM 6220 / KCTC 2777 / LMG 1558 / NBRC 3245 / NCIMB 13370)</name>
    <name type="common">Acetobacter aurantius</name>
    <dbReference type="NCBI Taxonomy" id="767434"/>
    <lineage>
        <taxon>Bacteria</taxon>
        <taxon>Pseudomonadati</taxon>
        <taxon>Pseudomonadota</taxon>
        <taxon>Gammaproteobacteria</taxon>
        <taxon>Lysobacterales</taxon>
        <taxon>Rhodanobacteraceae</taxon>
        <taxon>Frateuria</taxon>
    </lineage>
</organism>
<dbReference type="PANTHER" id="PTHR43384">
    <property type="entry name" value="SEPTUM SITE-DETERMINING PROTEIN MIND HOMOLOG, CHLOROPLASTIC-RELATED"/>
    <property type="match status" value="1"/>
</dbReference>
<sequence length="290" mass="31665">MDQAHGLKQLLLERRLGAHAERPPRVIAIGGGKGGIGKTSITVNLGIALSQRGRRVMVLDADLGLANVDVLLGLNPRWTLLDLLDGRCPIEDLAVAGPEGLEVIFSCSGNRRMTHLDITERAAIVRAFDELDPWPDYLLVDVAAGLSDDVLMFCAAADEVIMVACDDPSSMTDAYATMKILTMDCGVKDFQLLTNMMPPTSDGSRIHERLLRVSSSYLNTSVNHLGNIPMDDYMRRAARSQKPLICDWPGSPAALAIRALAEAVERLPTRSDMGRPIRFFLRQHAMGSFA</sequence>
<protein>
    <submittedName>
        <fullName evidence="4">ATPase involved in chromosome partitioning</fullName>
    </submittedName>
</protein>
<name>H8L3F6_FRAAD</name>
<evidence type="ECO:0000256" key="3">
    <source>
        <dbReference type="PIRSR" id="PIRSR003092-1"/>
    </source>
</evidence>
<dbReference type="OrthoDB" id="9816297at2"/>
<dbReference type="KEGG" id="fau:Fraau_2094"/>
<dbReference type="Gene3D" id="3.40.50.300">
    <property type="entry name" value="P-loop containing nucleotide triphosphate hydrolases"/>
    <property type="match status" value="1"/>
</dbReference>
<dbReference type="GO" id="GO:0016887">
    <property type="term" value="F:ATP hydrolysis activity"/>
    <property type="evidence" value="ECO:0007669"/>
    <property type="project" value="TreeGrafter"/>
</dbReference>
<keyword evidence="5" id="KW-1185">Reference proteome</keyword>
<gene>
    <name evidence="4" type="ordered locus">Fraau_2094</name>
</gene>
<dbReference type="Proteomes" id="UP000005234">
    <property type="component" value="Chromosome"/>
</dbReference>
<dbReference type="GO" id="GO:0009898">
    <property type="term" value="C:cytoplasmic side of plasma membrane"/>
    <property type="evidence" value="ECO:0007669"/>
    <property type="project" value="TreeGrafter"/>
</dbReference>
<dbReference type="PANTHER" id="PTHR43384:SF4">
    <property type="entry name" value="CELLULOSE BIOSYNTHESIS PROTEIN BCSQ-RELATED"/>
    <property type="match status" value="1"/>
</dbReference>
<dbReference type="GO" id="GO:0005524">
    <property type="term" value="F:ATP binding"/>
    <property type="evidence" value="ECO:0007669"/>
    <property type="project" value="UniProtKB-KW"/>
</dbReference>
<dbReference type="GO" id="GO:0005829">
    <property type="term" value="C:cytosol"/>
    <property type="evidence" value="ECO:0007669"/>
    <property type="project" value="TreeGrafter"/>
</dbReference>
<dbReference type="InterPro" id="IPR025501">
    <property type="entry name" value="MinD_FleN"/>
</dbReference>
<dbReference type="STRING" id="767434.Fraau_2094"/>
<reference evidence="4" key="1">
    <citation type="submission" date="2012-02" db="EMBL/GenBank/DDBJ databases">
        <title>The complete genome of Frateuria aurantia DSM 6220.</title>
        <authorList>
            <consortium name="US DOE Joint Genome Institute (JGI-PGF)"/>
            <person name="Lucas S."/>
            <person name="Copeland A."/>
            <person name="Lapidus A."/>
            <person name="Glavina del Rio T."/>
            <person name="Dalin E."/>
            <person name="Tice H."/>
            <person name="Bruce D."/>
            <person name="Goodwin L."/>
            <person name="Pitluck S."/>
            <person name="Peters L."/>
            <person name="Ovchinnikova G."/>
            <person name="Teshima H."/>
            <person name="Kyrpides N."/>
            <person name="Mavromatis K."/>
            <person name="Ivanova N."/>
            <person name="Brettin T."/>
            <person name="Detter J.C."/>
            <person name="Han C."/>
            <person name="Larimer F."/>
            <person name="Land M."/>
            <person name="Hauser L."/>
            <person name="Markowitz V."/>
            <person name="Cheng J.-F."/>
            <person name="Hugenholtz P."/>
            <person name="Woyke T."/>
            <person name="Wu D."/>
            <person name="Brambilla E."/>
            <person name="Klenk H.-P."/>
            <person name="Eisen J.A."/>
        </authorList>
    </citation>
    <scope>NUCLEOTIDE SEQUENCE</scope>
    <source>
        <strain evidence="4">DSM 6220</strain>
    </source>
</reference>
<dbReference type="InterPro" id="IPR033756">
    <property type="entry name" value="YlxH/NBP35"/>
</dbReference>
<dbReference type="AlphaFoldDB" id="H8L3F6"/>
<evidence type="ECO:0000313" key="5">
    <source>
        <dbReference type="Proteomes" id="UP000005234"/>
    </source>
</evidence>
<dbReference type="RefSeq" id="WP_014403481.1">
    <property type="nucleotide sequence ID" value="NC_017033.1"/>
</dbReference>
<feature type="binding site" evidence="3">
    <location>
        <begin position="33"/>
        <end position="40"/>
    </location>
    <ligand>
        <name>ATP</name>
        <dbReference type="ChEBI" id="CHEBI:30616"/>
    </ligand>
</feature>
<dbReference type="PIRSF" id="PIRSF003092">
    <property type="entry name" value="MinD"/>
    <property type="match status" value="1"/>
</dbReference>
<dbReference type="InterPro" id="IPR027417">
    <property type="entry name" value="P-loop_NTPase"/>
</dbReference>
<dbReference type="HOGENOM" id="CLU_037612_0_0_6"/>
<dbReference type="EMBL" id="CP003350">
    <property type="protein sequence ID" value="AFC86478.1"/>
    <property type="molecule type" value="Genomic_DNA"/>
</dbReference>
<evidence type="ECO:0000256" key="2">
    <source>
        <dbReference type="ARBA" id="ARBA00022840"/>
    </source>
</evidence>
<proteinExistence type="predicted"/>
<dbReference type="Pfam" id="PF10609">
    <property type="entry name" value="ParA"/>
    <property type="match status" value="1"/>
</dbReference>
<dbReference type="SUPFAM" id="SSF52540">
    <property type="entry name" value="P-loop containing nucleoside triphosphate hydrolases"/>
    <property type="match status" value="1"/>
</dbReference>
<accession>H8L3F6</accession>
<evidence type="ECO:0000313" key="4">
    <source>
        <dbReference type="EMBL" id="AFC86478.1"/>
    </source>
</evidence>
<evidence type="ECO:0000256" key="1">
    <source>
        <dbReference type="ARBA" id="ARBA00022741"/>
    </source>
</evidence>
<dbReference type="GO" id="GO:0051782">
    <property type="term" value="P:negative regulation of cell division"/>
    <property type="evidence" value="ECO:0007669"/>
    <property type="project" value="TreeGrafter"/>
</dbReference>
<keyword evidence="2 3" id="KW-0067">ATP-binding</keyword>
<dbReference type="InterPro" id="IPR050625">
    <property type="entry name" value="ParA/MinD_ATPase"/>
</dbReference>
<keyword evidence="1 3" id="KW-0547">Nucleotide-binding</keyword>
<dbReference type="eggNOG" id="COG0455">
    <property type="taxonomic scope" value="Bacteria"/>
</dbReference>